<evidence type="ECO:0000313" key="2">
    <source>
        <dbReference type="EMBL" id="GFY87555.1"/>
    </source>
</evidence>
<proteinExistence type="predicted"/>
<sequence>MESSLATDVLAEFATVGDYTMMAKLGGGTMLTVWKSEHRTSGRMVALKQVALSELTRTLKNSLDCKLNYLSTVNHPNIVRLLEVLLQGGSALVSLLTNPQCCLQVLILSKCHLGLLANSDQLGAADSEDDPNRMEPAVPDSSRFSVETAEMLYASWSSTSRAGLAQRHIHDKTFHFSVQGSKCCGVKPCCRRD</sequence>
<evidence type="ECO:0000259" key="1">
    <source>
        <dbReference type="PROSITE" id="PS50011"/>
    </source>
</evidence>
<organism evidence="2 3">
    <name type="scientific">Actinidia rufa</name>
    <dbReference type="NCBI Taxonomy" id="165716"/>
    <lineage>
        <taxon>Eukaryota</taxon>
        <taxon>Viridiplantae</taxon>
        <taxon>Streptophyta</taxon>
        <taxon>Embryophyta</taxon>
        <taxon>Tracheophyta</taxon>
        <taxon>Spermatophyta</taxon>
        <taxon>Magnoliopsida</taxon>
        <taxon>eudicotyledons</taxon>
        <taxon>Gunneridae</taxon>
        <taxon>Pentapetalae</taxon>
        <taxon>asterids</taxon>
        <taxon>Ericales</taxon>
        <taxon>Actinidiaceae</taxon>
        <taxon>Actinidia</taxon>
    </lineage>
</organism>
<dbReference type="PROSITE" id="PS50011">
    <property type="entry name" value="PROTEIN_KINASE_DOM"/>
    <property type="match status" value="1"/>
</dbReference>
<dbReference type="InterPro" id="IPR000719">
    <property type="entry name" value="Prot_kinase_dom"/>
</dbReference>
<dbReference type="GO" id="GO:0005634">
    <property type="term" value="C:nucleus"/>
    <property type="evidence" value="ECO:0007669"/>
    <property type="project" value="InterPro"/>
</dbReference>
<gene>
    <name evidence="2" type="ORF">Acr_05g0011940</name>
</gene>
<dbReference type="PANTHER" id="PTHR47684">
    <property type="entry name" value="PROTEIN TONSOKU"/>
    <property type="match status" value="1"/>
</dbReference>
<dbReference type="GO" id="GO:0040029">
    <property type="term" value="P:epigenetic regulation of gene expression"/>
    <property type="evidence" value="ECO:0007669"/>
    <property type="project" value="InterPro"/>
</dbReference>
<evidence type="ECO:0000313" key="3">
    <source>
        <dbReference type="Proteomes" id="UP000585474"/>
    </source>
</evidence>
<dbReference type="InterPro" id="IPR044227">
    <property type="entry name" value="TONSOKU"/>
</dbReference>
<reference evidence="2 3" key="1">
    <citation type="submission" date="2019-07" db="EMBL/GenBank/DDBJ databases">
        <title>De Novo Assembly of kiwifruit Actinidia rufa.</title>
        <authorList>
            <person name="Sugita-Konishi S."/>
            <person name="Sato K."/>
            <person name="Mori E."/>
            <person name="Abe Y."/>
            <person name="Kisaki G."/>
            <person name="Hamano K."/>
            <person name="Suezawa K."/>
            <person name="Otani M."/>
            <person name="Fukuda T."/>
            <person name="Manabe T."/>
            <person name="Gomi K."/>
            <person name="Tabuchi M."/>
            <person name="Akimitsu K."/>
            <person name="Kataoka I."/>
        </authorList>
    </citation>
    <scope>NUCLEOTIDE SEQUENCE [LARGE SCALE GENOMIC DNA]</scope>
    <source>
        <strain evidence="3">cv. Fuchu</strain>
    </source>
</reference>
<dbReference type="GO" id="GO:0072423">
    <property type="term" value="P:response to DNA damage checkpoint signaling"/>
    <property type="evidence" value="ECO:0007669"/>
    <property type="project" value="InterPro"/>
</dbReference>
<dbReference type="GO" id="GO:0004672">
    <property type="term" value="F:protein kinase activity"/>
    <property type="evidence" value="ECO:0007669"/>
    <property type="project" value="InterPro"/>
</dbReference>
<accession>A0A7J0EM57</accession>
<dbReference type="PANTHER" id="PTHR47684:SF1">
    <property type="entry name" value="PROTEIN TONSOKU"/>
    <property type="match status" value="1"/>
</dbReference>
<dbReference type="GO" id="GO:0009933">
    <property type="term" value="P:meristem structural organization"/>
    <property type="evidence" value="ECO:0007669"/>
    <property type="project" value="InterPro"/>
</dbReference>
<dbReference type="EMBL" id="BJWL01000005">
    <property type="protein sequence ID" value="GFY87555.1"/>
    <property type="molecule type" value="Genomic_DNA"/>
</dbReference>
<protein>
    <recommendedName>
        <fullName evidence="1">Protein kinase domain-containing protein</fullName>
    </recommendedName>
</protein>
<comment type="caution">
    <text evidence="2">The sequence shown here is derived from an EMBL/GenBank/DDBJ whole genome shotgun (WGS) entry which is preliminary data.</text>
</comment>
<dbReference type="AlphaFoldDB" id="A0A7J0EM57"/>
<keyword evidence="3" id="KW-1185">Reference proteome</keyword>
<dbReference type="GO" id="GO:0005524">
    <property type="term" value="F:ATP binding"/>
    <property type="evidence" value="ECO:0007669"/>
    <property type="project" value="InterPro"/>
</dbReference>
<dbReference type="Gene3D" id="3.30.200.20">
    <property type="entry name" value="Phosphorylase Kinase, domain 1"/>
    <property type="match status" value="1"/>
</dbReference>
<dbReference type="OrthoDB" id="40902at2759"/>
<dbReference type="InterPro" id="IPR011009">
    <property type="entry name" value="Kinase-like_dom_sf"/>
</dbReference>
<dbReference type="SUPFAM" id="SSF56112">
    <property type="entry name" value="Protein kinase-like (PK-like)"/>
    <property type="match status" value="1"/>
</dbReference>
<feature type="domain" description="Protein kinase" evidence="1">
    <location>
        <begin position="19"/>
        <end position="193"/>
    </location>
</feature>
<dbReference type="Proteomes" id="UP000585474">
    <property type="component" value="Unassembled WGS sequence"/>
</dbReference>
<name>A0A7J0EM57_9ERIC</name>